<feature type="compositionally biased region" description="Basic and acidic residues" evidence="1">
    <location>
        <begin position="328"/>
        <end position="350"/>
    </location>
</feature>
<evidence type="ECO:0000256" key="2">
    <source>
        <dbReference type="SAM" id="Phobius"/>
    </source>
</evidence>
<evidence type="ECO:0000313" key="4">
    <source>
        <dbReference type="Proteomes" id="UP000077202"/>
    </source>
</evidence>
<gene>
    <name evidence="3" type="ORF">AXG93_461s1120</name>
</gene>
<dbReference type="PANTHER" id="PTHR39113:SF1">
    <property type="entry name" value="MEMBRANE LIPOPROTEIN"/>
    <property type="match status" value="1"/>
</dbReference>
<feature type="transmembrane region" description="Helical" evidence="2">
    <location>
        <begin position="221"/>
        <end position="240"/>
    </location>
</feature>
<feature type="region of interest" description="Disordered" evidence="1">
    <location>
        <begin position="469"/>
        <end position="492"/>
    </location>
</feature>
<feature type="region of interest" description="Disordered" evidence="1">
    <location>
        <begin position="328"/>
        <end position="360"/>
    </location>
</feature>
<keyword evidence="2" id="KW-0812">Transmembrane</keyword>
<dbReference type="Proteomes" id="UP000077202">
    <property type="component" value="Unassembled WGS sequence"/>
</dbReference>
<evidence type="ECO:0000313" key="3">
    <source>
        <dbReference type="EMBL" id="OAE18971.1"/>
    </source>
</evidence>
<dbReference type="AlphaFoldDB" id="A0A176VF85"/>
<feature type="transmembrane region" description="Helical" evidence="2">
    <location>
        <begin position="267"/>
        <end position="287"/>
    </location>
</feature>
<evidence type="ECO:0008006" key="5">
    <source>
        <dbReference type="Google" id="ProtNLM"/>
    </source>
</evidence>
<dbReference type="PANTHER" id="PTHR39113">
    <property type="entry name" value="MEMBRANE LIPOPROTEIN-RELATED"/>
    <property type="match status" value="1"/>
</dbReference>
<organism evidence="3 4">
    <name type="scientific">Marchantia polymorpha subsp. ruderalis</name>
    <dbReference type="NCBI Taxonomy" id="1480154"/>
    <lineage>
        <taxon>Eukaryota</taxon>
        <taxon>Viridiplantae</taxon>
        <taxon>Streptophyta</taxon>
        <taxon>Embryophyta</taxon>
        <taxon>Marchantiophyta</taxon>
        <taxon>Marchantiopsida</taxon>
        <taxon>Marchantiidae</taxon>
        <taxon>Marchantiales</taxon>
        <taxon>Marchantiaceae</taxon>
        <taxon>Marchantia</taxon>
    </lineage>
</organism>
<protein>
    <recommendedName>
        <fullName evidence="5">Transmembrane protein</fullName>
    </recommendedName>
</protein>
<sequence>MTAVEFHQSAEWTFRQIFESGKSASWGLAYLAVGVHCRNCFLAFFSCSKTEGIETMISSSGFHIDGQLRISSAQDLSSTAYATACIDFTVDLILSPLCLLRTWFKNTVLRTLQDSAVKERSLKKALQRLSPLTTFKDIGSAGPMAKRSREGHLAYWSIRLLRALNLLVILGSMAFLTFEIQFEPHPAEFGWSLIMIAIFTFLSGLIGGVSSGQAGCFFPHIFFVFVSLMGLFSLAVLLFVRPDEVARKLLAFHITLSAALHHLLIDAYFFSLLGFLQLLIFPLAYFIHKRAYVEYYEEFDIPFHQPQLTSQTLDSACVRTSTAIIRNKDGKQESSSHWQSDEGSRFDHSMSKMSGGGCPQPAAETLSFRLDLKTLRAPFQAFQTAAEVLRVEDMGATQRVQKERSDMLSKPFSSRPVTGAHAEVVEIELGIVPHDHNGSVSNSYNPRMTSQFSSSAKLENHLHLLDHDRSSSSISSSSSGSSSCASPNAWTDSDSTGSPCTWEYSMSRQNSGVLTSSDHQVSSPVALDTKLIAPPIAEEAMNRELCLHRGDDQQQAHFASWSPLRKNDRV</sequence>
<accession>A0A176VF85</accession>
<proteinExistence type="predicted"/>
<name>A0A176VF85_MARPO</name>
<dbReference type="EMBL" id="LVLJ01003965">
    <property type="protein sequence ID" value="OAE18971.1"/>
    <property type="molecule type" value="Genomic_DNA"/>
</dbReference>
<comment type="caution">
    <text evidence="3">The sequence shown here is derived from an EMBL/GenBank/DDBJ whole genome shotgun (WGS) entry which is preliminary data.</text>
</comment>
<keyword evidence="4" id="KW-1185">Reference proteome</keyword>
<feature type="compositionally biased region" description="Low complexity" evidence="1">
    <location>
        <begin position="471"/>
        <end position="486"/>
    </location>
</feature>
<feature type="transmembrane region" description="Helical" evidence="2">
    <location>
        <begin position="153"/>
        <end position="177"/>
    </location>
</feature>
<keyword evidence="2" id="KW-0472">Membrane</keyword>
<feature type="transmembrane region" description="Helical" evidence="2">
    <location>
        <begin position="189"/>
        <end position="209"/>
    </location>
</feature>
<evidence type="ECO:0000256" key="1">
    <source>
        <dbReference type="SAM" id="MobiDB-lite"/>
    </source>
</evidence>
<keyword evidence="2" id="KW-1133">Transmembrane helix</keyword>
<reference evidence="3" key="1">
    <citation type="submission" date="2016-03" db="EMBL/GenBank/DDBJ databases">
        <title>Mechanisms controlling the formation of the plant cell surface in tip-growing cells are functionally conserved among land plants.</title>
        <authorList>
            <person name="Honkanen S."/>
            <person name="Jones V.A."/>
            <person name="Morieri G."/>
            <person name="Champion C."/>
            <person name="Hetherington A.J."/>
            <person name="Kelly S."/>
            <person name="Saint-Marcoux D."/>
            <person name="Proust H."/>
            <person name="Prescott H."/>
            <person name="Dolan L."/>
        </authorList>
    </citation>
    <scope>NUCLEOTIDE SEQUENCE [LARGE SCALE GENOMIC DNA]</scope>
    <source>
        <tissue evidence="3">Whole gametophyte</tissue>
    </source>
</reference>